<organism evidence="7 8">
    <name type="scientific">Helicobacter anseris</name>
    <dbReference type="NCBI Taxonomy" id="375926"/>
    <lineage>
        <taxon>Bacteria</taxon>
        <taxon>Pseudomonadati</taxon>
        <taxon>Campylobacterota</taxon>
        <taxon>Epsilonproteobacteria</taxon>
        <taxon>Campylobacterales</taxon>
        <taxon>Helicobacteraceae</taxon>
        <taxon>Helicobacter</taxon>
    </lineage>
</organism>
<reference evidence="7 8" key="1">
    <citation type="submission" date="2018-04" db="EMBL/GenBank/DDBJ databases">
        <title>Novel Campyloabacter and Helicobacter Species and Strains.</title>
        <authorList>
            <person name="Mannion A.J."/>
            <person name="Shen Z."/>
            <person name="Fox J.G."/>
        </authorList>
    </citation>
    <scope>NUCLEOTIDE SEQUENCE [LARGE SCALE GENOMIC DNA]</scope>
    <source>
        <strain evidence="7 8">MIT 04-9362</strain>
    </source>
</reference>
<keyword evidence="6" id="KW-0175">Coiled coil</keyword>
<dbReference type="GO" id="GO:1990904">
    <property type="term" value="C:ribonucleoprotein complex"/>
    <property type="evidence" value="ECO:0007669"/>
    <property type="project" value="UniProtKB-KW"/>
</dbReference>
<comment type="caution">
    <text evidence="7">The sequence shown here is derived from an EMBL/GenBank/DDBJ whole genome shotgun (WGS) entry which is preliminary data.</text>
</comment>
<evidence type="ECO:0000256" key="2">
    <source>
        <dbReference type="ARBA" id="ARBA00022980"/>
    </source>
</evidence>
<evidence type="ECO:0000256" key="4">
    <source>
        <dbReference type="ARBA" id="ARBA00035204"/>
    </source>
</evidence>
<evidence type="ECO:0000256" key="5">
    <source>
        <dbReference type="HAMAP-Rule" id="MF_00374"/>
    </source>
</evidence>
<keyword evidence="3 5" id="KW-0687">Ribonucleoprotein</keyword>
<dbReference type="HAMAP" id="MF_00374">
    <property type="entry name" value="Ribosomal_uL29"/>
    <property type="match status" value="1"/>
</dbReference>
<dbReference type="InterPro" id="IPR001854">
    <property type="entry name" value="Ribosomal_uL29"/>
</dbReference>
<dbReference type="Pfam" id="PF00831">
    <property type="entry name" value="Ribosomal_L29"/>
    <property type="match status" value="1"/>
</dbReference>
<evidence type="ECO:0000313" key="8">
    <source>
        <dbReference type="Proteomes" id="UP000256695"/>
    </source>
</evidence>
<dbReference type="OrthoDB" id="5373225at2"/>
<dbReference type="AlphaFoldDB" id="A0A3D8J7I7"/>
<name>A0A3D8J7I7_9HELI</name>
<feature type="coiled-coil region" evidence="6">
    <location>
        <begin position="6"/>
        <end position="40"/>
    </location>
</feature>
<dbReference type="NCBIfam" id="TIGR00012">
    <property type="entry name" value="L29"/>
    <property type="match status" value="1"/>
</dbReference>
<dbReference type="InterPro" id="IPR018254">
    <property type="entry name" value="Ribosomal_uL29_CS"/>
</dbReference>
<evidence type="ECO:0000256" key="6">
    <source>
        <dbReference type="SAM" id="Coils"/>
    </source>
</evidence>
<evidence type="ECO:0000256" key="1">
    <source>
        <dbReference type="ARBA" id="ARBA00009254"/>
    </source>
</evidence>
<dbReference type="Gene3D" id="1.10.287.310">
    <property type="match status" value="1"/>
</dbReference>
<gene>
    <name evidence="5" type="primary">rpmC</name>
    <name evidence="7" type="ORF">CQA57_05575</name>
</gene>
<evidence type="ECO:0000313" key="7">
    <source>
        <dbReference type="EMBL" id="RDU73240.1"/>
    </source>
</evidence>
<keyword evidence="2 5" id="KW-0689">Ribosomal protein</keyword>
<dbReference type="InterPro" id="IPR036049">
    <property type="entry name" value="Ribosomal_uL29_sf"/>
</dbReference>
<dbReference type="GO" id="GO:0003735">
    <property type="term" value="F:structural constituent of ribosome"/>
    <property type="evidence" value="ECO:0007669"/>
    <property type="project" value="InterPro"/>
</dbReference>
<dbReference type="GO" id="GO:0006412">
    <property type="term" value="P:translation"/>
    <property type="evidence" value="ECO:0007669"/>
    <property type="project" value="UniProtKB-UniRule"/>
</dbReference>
<dbReference type="SUPFAM" id="SSF46561">
    <property type="entry name" value="Ribosomal protein L29 (L29p)"/>
    <property type="match status" value="1"/>
</dbReference>
<dbReference type="EMBL" id="NXLX01000012">
    <property type="protein sequence ID" value="RDU73240.1"/>
    <property type="molecule type" value="Genomic_DNA"/>
</dbReference>
<proteinExistence type="inferred from homology"/>
<accession>A0A3D8J7I7</accession>
<sequence length="65" mass="7563">MKMKFIELKDKDINELKSMLKEKKAELFKLRLELKTMQLTNPSQIAVVRKDIARINTAISAKENS</sequence>
<dbReference type="PROSITE" id="PS00579">
    <property type="entry name" value="RIBOSOMAL_L29"/>
    <property type="match status" value="1"/>
</dbReference>
<keyword evidence="8" id="KW-1185">Reference proteome</keyword>
<dbReference type="GO" id="GO:0005840">
    <property type="term" value="C:ribosome"/>
    <property type="evidence" value="ECO:0007669"/>
    <property type="project" value="UniProtKB-KW"/>
</dbReference>
<protein>
    <recommendedName>
        <fullName evidence="4 5">Large ribosomal subunit protein uL29</fullName>
    </recommendedName>
</protein>
<evidence type="ECO:0000256" key="3">
    <source>
        <dbReference type="ARBA" id="ARBA00023274"/>
    </source>
</evidence>
<dbReference type="CDD" id="cd00427">
    <property type="entry name" value="Ribosomal_L29_HIP"/>
    <property type="match status" value="1"/>
</dbReference>
<dbReference type="Proteomes" id="UP000256695">
    <property type="component" value="Unassembled WGS sequence"/>
</dbReference>
<comment type="similarity">
    <text evidence="1 5">Belongs to the universal ribosomal protein uL29 family.</text>
</comment>